<keyword evidence="2" id="KW-1185">Reference proteome</keyword>
<gene>
    <name evidence="1" type="ORF">QOZ84_07940</name>
</gene>
<sequence length="385" mass="45561">MRSIELLDKSNSNSKNYEAILYGYLSNYHTQYSDTNTSLQVYQIARDKFELSCDADELIQFYLRHIKLLMNKSCTEGEIQPYIENIHRSIKENDVKYVARYYCDIAQIHLSVFDNTVGAIFYLSQSLDLSIKTLQVDLEIRNRIFLALSYTLLGNYIESVNYLKPILSDPRYKKINLVYKITVANNLMSNYLKLGLNNCAYECLERIQSTYISNNLLNEMQLKMIIYMCKAEYYSLVELDKIKEAVRYIKKSRVLYEKNKYKNIYRNVDIMIDKIEANIYYKLGNYEKAYKLHQVGLEKSLEKNLNNSIIEFYKLLSMDCEQLNDFKGSIANLKQHVILKEQWVKIQNDKYTEILLKEYDINEKEEKIDELNSLKDVLVSKRNKD</sequence>
<evidence type="ECO:0008006" key="3">
    <source>
        <dbReference type="Google" id="ProtNLM"/>
    </source>
</evidence>
<comment type="caution">
    <text evidence="1">The sequence shown here is derived from an EMBL/GenBank/DDBJ whole genome shotgun (WGS) entry which is preliminary data.</text>
</comment>
<organism evidence="1 2">
    <name type="scientific">Romboutsia sedimentorum</name>
    <dbReference type="NCBI Taxonomy" id="1368474"/>
    <lineage>
        <taxon>Bacteria</taxon>
        <taxon>Bacillati</taxon>
        <taxon>Bacillota</taxon>
        <taxon>Clostridia</taxon>
        <taxon>Peptostreptococcales</taxon>
        <taxon>Peptostreptococcaceae</taxon>
        <taxon>Romboutsia</taxon>
    </lineage>
</organism>
<dbReference type="SUPFAM" id="SSF48452">
    <property type="entry name" value="TPR-like"/>
    <property type="match status" value="1"/>
</dbReference>
<evidence type="ECO:0000313" key="1">
    <source>
        <dbReference type="EMBL" id="MDK2563478.1"/>
    </source>
</evidence>
<evidence type="ECO:0000313" key="2">
    <source>
        <dbReference type="Proteomes" id="UP001301012"/>
    </source>
</evidence>
<protein>
    <recommendedName>
        <fullName evidence="3">Tetratricopeptide repeat protein</fullName>
    </recommendedName>
</protein>
<dbReference type="Gene3D" id="1.25.40.10">
    <property type="entry name" value="Tetratricopeptide repeat domain"/>
    <property type="match status" value="1"/>
</dbReference>
<dbReference type="EMBL" id="JASKYM010000002">
    <property type="protein sequence ID" value="MDK2563478.1"/>
    <property type="molecule type" value="Genomic_DNA"/>
</dbReference>
<proteinExistence type="predicted"/>
<accession>A0ABT7E983</accession>
<reference evidence="1 2" key="1">
    <citation type="submission" date="2023-05" db="EMBL/GenBank/DDBJ databases">
        <title>Rombocin, a short stable natural nisin variant, displays selective antimicrobial activity against Listeria monocytogenes and employs dual mode of action to kill target bacterial strains.</title>
        <authorList>
            <person name="Wambui J."/>
            <person name="Stephan R."/>
            <person name="Kuipers O.P."/>
        </authorList>
    </citation>
    <scope>NUCLEOTIDE SEQUENCE [LARGE SCALE GENOMIC DNA]</scope>
    <source>
        <strain evidence="1 2">RC002</strain>
    </source>
</reference>
<dbReference type="InterPro" id="IPR011990">
    <property type="entry name" value="TPR-like_helical_dom_sf"/>
</dbReference>
<dbReference type="Proteomes" id="UP001301012">
    <property type="component" value="Unassembled WGS sequence"/>
</dbReference>
<name>A0ABT7E983_9FIRM</name>
<dbReference type="RefSeq" id="WP_284132418.1">
    <property type="nucleotide sequence ID" value="NZ_JASKYM010000002.1"/>
</dbReference>